<dbReference type="Pfam" id="PF00270">
    <property type="entry name" value="DEAD"/>
    <property type="match status" value="1"/>
</dbReference>
<dbReference type="SUPFAM" id="SSF52540">
    <property type="entry name" value="P-loop containing nucleoside triphosphate hydrolases"/>
    <property type="match status" value="1"/>
</dbReference>
<dbReference type="SMART" id="SM00490">
    <property type="entry name" value="HELICc"/>
    <property type="match status" value="1"/>
</dbReference>
<evidence type="ECO:0000256" key="2">
    <source>
        <dbReference type="ARBA" id="ARBA00022801"/>
    </source>
</evidence>
<feature type="domain" description="Helicase ATP-binding" evidence="9">
    <location>
        <begin position="34"/>
        <end position="210"/>
    </location>
</feature>
<sequence>MKSFQELGIIDPLQRAIEEIGFENPMPVQEAVIPYLIGEDIDLIALAQTGTGKTAAFGLPLLQKIAVCNIAPNSKSPAALVLSPTRELCLQITNDLISYSKYLDKISVVPVYGGASIEVQIKSLKRGVSVVVATPGRLVDLLNRGAITLQDTHTVVLDEADEMLNMGFMESLNEILSHVPDERHMLLFSATMPKEIGSIAKSYMHNFKEIVVGSRNTANANIKHQYYLVAARHKYLALKRIVDYYPEVYGIVFCRTRAETQDIADKLIQDGYNADALHGELSQAQRDYVMQKFRIGHIRLLIATDVAARGLDVDNLTHVIHYGLPDEAESYTHRSGRTARAGRTGLSIAICHSREKSKIKNIEKVIGREIERQFLPNGMQVCEKQLYNLANRIENEVPEENSEGIEAIMPGIIRKLDWIEREDLIRRIVSMEFSKLLDYYRTTPEIDEADLRGRIPHEKGEGKRDRKNARAEEGMKRLRINFGKSDKLFPDKLIELVNRCCPGTRIKIGKIDLFARFAFFDVEENEADTVINSMNDYEVGGRLINVEYANEDSGREEGRRRKSGRNGKREFRDRDFSFAPPRNSRKDRKKRADKKGSKKGDKKKPFYEKFSK</sequence>
<feature type="region of interest" description="Disordered" evidence="8">
    <location>
        <begin position="551"/>
        <end position="612"/>
    </location>
</feature>
<feature type="compositionally biased region" description="Basic residues" evidence="8">
    <location>
        <begin position="583"/>
        <end position="593"/>
    </location>
</feature>
<dbReference type="EMBL" id="JBHSGO010000184">
    <property type="protein sequence ID" value="MFC4666226.1"/>
    <property type="molecule type" value="Genomic_DNA"/>
</dbReference>
<feature type="compositionally biased region" description="Basic and acidic residues" evidence="8">
    <location>
        <begin position="567"/>
        <end position="576"/>
    </location>
</feature>
<dbReference type="PANTHER" id="PTHR47959:SF13">
    <property type="entry name" value="ATP-DEPENDENT RNA HELICASE RHLE"/>
    <property type="match status" value="1"/>
</dbReference>
<dbReference type="InterPro" id="IPR044742">
    <property type="entry name" value="DEAD/DEAH_RhlB"/>
</dbReference>
<evidence type="ECO:0000256" key="5">
    <source>
        <dbReference type="ARBA" id="ARBA00038437"/>
    </source>
</evidence>
<evidence type="ECO:0000256" key="7">
    <source>
        <dbReference type="RuleBase" id="RU000492"/>
    </source>
</evidence>
<feature type="domain" description="Helicase C-terminal" evidence="10">
    <location>
        <begin position="240"/>
        <end position="390"/>
    </location>
</feature>
<dbReference type="Pfam" id="PF03880">
    <property type="entry name" value="DbpA"/>
    <property type="match status" value="1"/>
</dbReference>
<comment type="similarity">
    <text evidence="5 7">Belongs to the DEAD box helicase family.</text>
</comment>
<dbReference type="SMART" id="SM00487">
    <property type="entry name" value="DEXDc"/>
    <property type="match status" value="1"/>
</dbReference>
<dbReference type="EC" id="3.6.4.-" evidence="12"/>
<evidence type="ECO:0000313" key="12">
    <source>
        <dbReference type="EMBL" id="MFC4666226.1"/>
    </source>
</evidence>
<dbReference type="GO" id="GO:0004386">
    <property type="term" value="F:helicase activity"/>
    <property type="evidence" value="ECO:0007669"/>
    <property type="project" value="UniProtKB-KW"/>
</dbReference>
<evidence type="ECO:0000256" key="1">
    <source>
        <dbReference type="ARBA" id="ARBA00022741"/>
    </source>
</evidence>
<feature type="compositionally biased region" description="Basic and acidic residues" evidence="8">
    <location>
        <begin position="594"/>
        <end position="612"/>
    </location>
</feature>
<dbReference type="InterPro" id="IPR050079">
    <property type="entry name" value="DEAD_box_RNA_helicase"/>
</dbReference>
<dbReference type="InterPro" id="IPR001650">
    <property type="entry name" value="Helicase_C-like"/>
</dbReference>
<dbReference type="GO" id="GO:0016787">
    <property type="term" value="F:hydrolase activity"/>
    <property type="evidence" value="ECO:0007669"/>
    <property type="project" value="UniProtKB-KW"/>
</dbReference>
<dbReference type="CDD" id="cd00268">
    <property type="entry name" value="DEADc"/>
    <property type="match status" value="1"/>
</dbReference>
<dbReference type="Pfam" id="PF00271">
    <property type="entry name" value="Helicase_C"/>
    <property type="match status" value="1"/>
</dbReference>
<dbReference type="Gene3D" id="3.40.50.300">
    <property type="entry name" value="P-loop containing nucleotide triphosphate hydrolases"/>
    <property type="match status" value="2"/>
</dbReference>
<organism evidence="12 13">
    <name type="scientific">Falsiporphyromonas endometrii</name>
    <dbReference type="NCBI Taxonomy" id="1387297"/>
    <lineage>
        <taxon>Bacteria</taxon>
        <taxon>Pseudomonadati</taxon>
        <taxon>Bacteroidota</taxon>
        <taxon>Bacteroidia</taxon>
        <taxon>Bacteroidales</taxon>
        <taxon>Porphyromonadaceae</taxon>
        <taxon>Falsiporphyromonas</taxon>
    </lineage>
</organism>
<dbReference type="InterPro" id="IPR035979">
    <property type="entry name" value="RBD_domain_sf"/>
</dbReference>
<dbReference type="SUPFAM" id="SSF54928">
    <property type="entry name" value="RNA-binding domain, RBD"/>
    <property type="match status" value="1"/>
</dbReference>
<dbReference type="InterPro" id="IPR014014">
    <property type="entry name" value="RNA_helicase_DEAD_Q_motif"/>
</dbReference>
<dbReference type="PROSITE" id="PS51194">
    <property type="entry name" value="HELICASE_CTER"/>
    <property type="match status" value="1"/>
</dbReference>
<gene>
    <name evidence="12" type="ORF">ACFO3G_06395</name>
</gene>
<dbReference type="InterPro" id="IPR005580">
    <property type="entry name" value="DbpA/CsdA_RNA-bd_dom"/>
</dbReference>
<keyword evidence="1 7" id="KW-0547">Nucleotide-binding</keyword>
<proteinExistence type="inferred from homology"/>
<dbReference type="InterPro" id="IPR014001">
    <property type="entry name" value="Helicase_ATP-bd"/>
</dbReference>
<dbReference type="PANTHER" id="PTHR47959">
    <property type="entry name" value="ATP-DEPENDENT RNA HELICASE RHLE-RELATED"/>
    <property type="match status" value="1"/>
</dbReference>
<feature type="short sequence motif" description="Q motif" evidence="6">
    <location>
        <begin position="2"/>
        <end position="30"/>
    </location>
</feature>
<evidence type="ECO:0000256" key="4">
    <source>
        <dbReference type="ARBA" id="ARBA00022840"/>
    </source>
</evidence>
<keyword evidence="13" id="KW-1185">Reference proteome</keyword>
<dbReference type="PROSITE" id="PS51195">
    <property type="entry name" value="Q_MOTIF"/>
    <property type="match status" value="1"/>
</dbReference>
<keyword evidence="2 7" id="KW-0378">Hydrolase</keyword>
<dbReference type="PROSITE" id="PS00039">
    <property type="entry name" value="DEAD_ATP_HELICASE"/>
    <property type="match status" value="1"/>
</dbReference>
<evidence type="ECO:0000256" key="6">
    <source>
        <dbReference type="PROSITE-ProRule" id="PRU00552"/>
    </source>
</evidence>
<protein>
    <submittedName>
        <fullName evidence="12">DEAD/DEAH box helicase</fullName>
        <ecNumber evidence="12">3.6.4.-</ecNumber>
    </submittedName>
</protein>
<accession>A0ABV9K9A3</accession>
<dbReference type="Proteomes" id="UP001596020">
    <property type="component" value="Unassembled WGS sequence"/>
</dbReference>
<evidence type="ECO:0000259" key="10">
    <source>
        <dbReference type="PROSITE" id="PS51194"/>
    </source>
</evidence>
<dbReference type="CDD" id="cd18787">
    <property type="entry name" value="SF2_C_DEAD"/>
    <property type="match status" value="1"/>
</dbReference>
<evidence type="ECO:0000256" key="3">
    <source>
        <dbReference type="ARBA" id="ARBA00022806"/>
    </source>
</evidence>
<reference evidence="13" key="1">
    <citation type="journal article" date="2019" name="Int. J. Syst. Evol. Microbiol.">
        <title>The Global Catalogue of Microorganisms (GCM) 10K type strain sequencing project: providing services to taxonomists for standard genome sequencing and annotation.</title>
        <authorList>
            <consortium name="The Broad Institute Genomics Platform"/>
            <consortium name="The Broad Institute Genome Sequencing Center for Infectious Disease"/>
            <person name="Wu L."/>
            <person name="Ma J."/>
        </authorList>
    </citation>
    <scope>NUCLEOTIDE SEQUENCE [LARGE SCALE GENOMIC DNA]</scope>
    <source>
        <strain evidence="13">CGMCC 4.7357</strain>
    </source>
</reference>
<feature type="domain" description="DEAD-box RNA helicase Q" evidence="11">
    <location>
        <begin position="2"/>
        <end position="30"/>
    </location>
</feature>
<dbReference type="InterPro" id="IPR000629">
    <property type="entry name" value="RNA-helicase_DEAD-box_CS"/>
</dbReference>
<evidence type="ECO:0000256" key="8">
    <source>
        <dbReference type="SAM" id="MobiDB-lite"/>
    </source>
</evidence>
<dbReference type="Gene3D" id="3.30.70.330">
    <property type="match status" value="1"/>
</dbReference>
<dbReference type="InterPro" id="IPR012677">
    <property type="entry name" value="Nucleotide-bd_a/b_plait_sf"/>
</dbReference>
<name>A0ABV9K9A3_9PORP</name>
<dbReference type="InterPro" id="IPR027417">
    <property type="entry name" value="P-loop_NTPase"/>
</dbReference>
<dbReference type="CDD" id="cd12252">
    <property type="entry name" value="RRM_DbpA"/>
    <property type="match status" value="1"/>
</dbReference>
<keyword evidence="4 7" id="KW-0067">ATP-binding</keyword>
<evidence type="ECO:0000313" key="13">
    <source>
        <dbReference type="Proteomes" id="UP001596020"/>
    </source>
</evidence>
<evidence type="ECO:0000259" key="9">
    <source>
        <dbReference type="PROSITE" id="PS51192"/>
    </source>
</evidence>
<comment type="caution">
    <text evidence="12">The sequence shown here is derived from an EMBL/GenBank/DDBJ whole genome shotgun (WGS) entry which is preliminary data.</text>
</comment>
<dbReference type="PROSITE" id="PS51192">
    <property type="entry name" value="HELICASE_ATP_BIND_1"/>
    <property type="match status" value="1"/>
</dbReference>
<dbReference type="InterPro" id="IPR011545">
    <property type="entry name" value="DEAD/DEAH_box_helicase_dom"/>
</dbReference>
<evidence type="ECO:0000259" key="11">
    <source>
        <dbReference type="PROSITE" id="PS51195"/>
    </source>
</evidence>
<keyword evidence="3 7" id="KW-0347">Helicase</keyword>
<dbReference type="RefSeq" id="WP_380079085.1">
    <property type="nucleotide sequence ID" value="NZ_JBHSGO010000184.1"/>
</dbReference>